<evidence type="ECO:0000256" key="5">
    <source>
        <dbReference type="ARBA" id="ARBA00022598"/>
    </source>
</evidence>
<evidence type="ECO:0000256" key="6">
    <source>
        <dbReference type="ARBA" id="ARBA00022741"/>
    </source>
</evidence>
<dbReference type="GO" id="GO:0003723">
    <property type="term" value="F:RNA binding"/>
    <property type="evidence" value="ECO:0007669"/>
    <property type="project" value="TreeGrafter"/>
</dbReference>
<dbReference type="InterPro" id="IPR004364">
    <property type="entry name" value="Aa-tRNA-synt_II"/>
</dbReference>
<evidence type="ECO:0000256" key="8">
    <source>
        <dbReference type="ARBA" id="ARBA00022917"/>
    </source>
</evidence>
<proteinExistence type="inferred from homology"/>
<evidence type="ECO:0000256" key="4">
    <source>
        <dbReference type="ARBA" id="ARBA00022490"/>
    </source>
</evidence>
<keyword evidence="5 14" id="KW-0436">Ligase</keyword>
<comment type="subcellular location">
    <subcellularLocation>
        <location evidence="1">Cytoplasm</location>
    </subcellularLocation>
</comment>
<evidence type="ECO:0000259" key="13">
    <source>
        <dbReference type="PROSITE" id="PS50862"/>
    </source>
</evidence>
<dbReference type="FunFam" id="3.30.930.10:FF:000013">
    <property type="entry name" value="Aspartate--tRNA ligase, cytoplasmic"/>
    <property type="match status" value="1"/>
</dbReference>
<evidence type="ECO:0000256" key="1">
    <source>
        <dbReference type="ARBA" id="ARBA00004496"/>
    </source>
</evidence>
<dbReference type="InterPro" id="IPR006195">
    <property type="entry name" value="aa-tRNA-synth_II"/>
</dbReference>
<name>A0AAV6N2G0_9ROSI</name>
<keyword evidence="15" id="KW-1185">Reference proteome</keyword>
<dbReference type="InterPro" id="IPR004523">
    <property type="entry name" value="Asp-tRNA_synthase_2"/>
</dbReference>
<keyword evidence="9" id="KW-0030">Aminoacyl-tRNA synthetase</keyword>
<comment type="catalytic activity">
    <reaction evidence="11">
        <text>tRNA(Asp) + L-aspartate + ATP = L-aspartyl-tRNA(Asp) + AMP + diphosphate</text>
        <dbReference type="Rhea" id="RHEA:19649"/>
        <dbReference type="Rhea" id="RHEA-COMP:9660"/>
        <dbReference type="Rhea" id="RHEA-COMP:9678"/>
        <dbReference type="ChEBI" id="CHEBI:29991"/>
        <dbReference type="ChEBI" id="CHEBI:30616"/>
        <dbReference type="ChEBI" id="CHEBI:33019"/>
        <dbReference type="ChEBI" id="CHEBI:78442"/>
        <dbReference type="ChEBI" id="CHEBI:78516"/>
        <dbReference type="ChEBI" id="CHEBI:456215"/>
        <dbReference type="EC" id="6.1.1.12"/>
    </reaction>
</comment>
<dbReference type="GO" id="GO:0004815">
    <property type="term" value="F:aspartate-tRNA ligase activity"/>
    <property type="evidence" value="ECO:0007669"/>
    <property type="project" value="UniProtKB-EC"/>
</dbReference>
<evidence type="ECO:0000313" key="15">
    <source>
        <dbReference type="Proteomes" id="UP000685013"/>
    </source>
</evidence>
<evidence type="ECO:0000313" key="14">
    <source>
        <dbReference type="EMBL" id="KAG6591612.1"/>
    </source>
</evidence>
<evidence type="ECO:0000256" key="9">
    <source>
        <dbReference type="ARBA" id="ARBA00023146"/>
    </source>
</evidence>
<keyword evidence="6" id="KW-0547">Nucleotide-binding</keyword>
<dbReference type="CDD" id="cd04320">
    <property type="entry name" value="AspRS_cyto_N"/>
    <property type="match status" value="1"/>
</dbReference>
<dbReference type="NCBIfam" id="NF003483">
    <property type="entry name" value="PRK05159.1"/>
    <property type="match status" value="1"/>
</dbReference>
<protein>
    <recommendedName>
        <fullName evidence="3">aspartate--tRNA ligase</fullName>
        <ecNumber evidence="3">6.1.1.12</ecNumber>
    </recommendedName>
    <alternativeName>
        <fullName evidence="10">Aspartyl-tRNA synthetase</fullName>
    </alternativeName>
</protein>
<evidence type="ECO:0000256" key="10">
    <source>
        <dbReference type="ARBA" id="ARBA00033155"/>
    </source>
</evidence>
<dbReference type="FunFam" id="2.40.50.140:FF:000132">
    <property type="entry name" value="Aspartyl-tRNA synthetase, cytoplasmic"/>
    <property type="match status" value="1"/>
</dbReference>
<evidence type="ECO:0000256" key="12">
    <source>
        <dbReference type="SAM" id="MobiDB-lite"/>
    </source>
</evidence>
<dbReference type="GO" id="GO:0005829">
    <property type="term" value="C:cytosol"/>
    <property type="evidence" value="ECO:0007669"/>
    <property type="project" value="TreeGrafter"/>
</dbReference>
<sequence length="545" mass="60989">MSASSETPIDEPLSAGDEASKAVSKKAAKKEAAKLEKLRRRQEAAAEAAISSLNVEDDPLSANYGDVPLSDLQSKEAKDVANWTQVGSLTGELKEKYVILRGRIQTIRAVAKKMAFLVVREKGFTVQCVVSEQPELVSRQMVKYVVGLSRESIVDVEGVVSVPNVAIKGATQQVEIQVRKVYCISKAMPSLPINIEDAARSEAEIEKALQAGEQLVRVNQDTRLNYRVLDMRTPANQGIFRIQCQVGTIFRQFLLSEGFVEIHTPKLIGGSSEGGASVFRLDYKGQPACLAQSPQLHKQMSICGDFGRVFEIGPVFRAEDSFTHRHLCEFTGLDVEMEIKTHYSEVMDIVDRLFVSMFDSMNQNCKKELEAIDKQYPFEPLKYLRNTLRLTFEEGIQMLKDAGVEIDPLGDLNTEAERKLGRLVLEKYGTEFYILHRYPLSVRPFYTMPCHDNPTYSNSFDVFIRGEEIISGAQRVHVPEFLAERAQACGIDVKTIETYIDSFRYGAPPHGGFGVGLERVVMLFCGLNNIRKTSLFPRDPQRIAP</sequence>
<accession>A0AAV6N2G0</accession>
<gene>
    <name evidence="14" type="primary">IBI1</name>
    <name evidence="14" type="ORF">SDJN03_13958</name>
</gene>
<dbReference type="PANTHER" id="PTHR43450:SF1">
    <property type="entry name" value="ASPARTATE--TRNA LIGASE, CYTOPLASMIC"/>
    <property type="match status" value="1"/>
</dbReference>
<dbReference type="PANTHER" id="PTHR43450">
    <property type="entry name" value="ASPARTYL-TRNA SYNTHETASE"/>
    <property type="match status" value="1"/>
</dbReference>
<dbReference type="Proteomes" id="UP000685013">
    <property type="component" value="Chromosome 9"/>
</dbReference>
<dbReference type="PROSITE" id="PS50862">
    <property type="entry name" value="AA_TRNA_LIGASE_II"/>
    <property type="match status" value="1"/>
</dbReference>
<keyword evidence="8" id="KW-0648">Protein biosynthesis</keyword>
<dbReference type="EMBL" id="JAGKQH010000009">
    <property type="protein sequence ID" value="KAG6591612.1"/>
    <property type="molecule type" value="Genomic_DNA"/>
</dbReference>
<reference evidence="14 15" key="1">
    <citation type="journal article" date="2021" name="Hortic Res">
        <title>The domestication of Cucurbita argyrosperma as revealed by the genome of its wild relative.</title>
        <authorList>
            <person name="Barrera-Redondo J."/>
            <person name="Sanchez-de la Vega G."/>
            <person name="Aguirre-Liguori J.A."/>
            <person name="Castellanos-Morales G."/>
            <person name="Gutierrez-Guerrero Y.T."/>
            <person name="Aguirre-Dugua X."/>
            <person name="Aguirre-Planter E."/>
            <person name="Tenaillon M.I."/>
            <person name="Lira-Saade R."/>
            <person name="Eguiarte L.E."/>
        </authorList>
    </citation>
    <scope>NUCLEOTIDE SEQUENCE [LARGE SCALE GENOMIC DNA]</scope>
    <source>
        <strain evidence="14">JBR-2021</strain>
    </source>
</reference>
<evidence type="ECO:0000256" key="2">
    <source>
        <dbReference type="ARBA" id="ARBA00005312"/>
    </source>
</evidence>
<keyword evidence="4" id="KW-0963">Cytoplasm</keyword>
<dbReference type="HAMAP" id="MF_02075">
    <property type="entry name" value="Asp_tRNA_synth_type2"/>
    <property type="match status" value="1"/>
</dbReference>
<comment type="similarity">
    <text evidence="2">Belongs to the class-II aminoacyl-tRNA synthetase family. Type 2 subfamily.</text>
</comment>
<keyword evidence="7" id="KW-0067">ATP-binding</keyword>
<dbReference type="Pfam" id="PF00152">
    <property type="entry name" value="tRNA-synt_2"/>
    <property type="match status" value="1"/>
</dbReference>
<organism evidence="14 15">
    <name type="scientific">Cucurbita argyrosperma subsp. sororia</name>
    <dbReference type="NCBI Taxonomy" id="37648"/>
    <lineage>
        <taxon>Eukaryota</taxon>
        <taxon>Viridiplantae</taxon>
        <taxon>Streptophyta</taxon>
        <taxon>Embryophyta</taxon>
        <taxon>Tracheophyta</taxon>
        <taxon>Spermatophyta</taxon>
        <taxon>Magnoliopsida</taxon>
        <taxon>eudicotyledons</taxon>
        <taxon>Gunneridae</taxon>
        <taxon>Pentapetalae</taxon>
        <taxon>rosids</taxon>
        <taxon>fabids</taxon>
        <taxon>Cucurbitales</taxon>
        <taxon>Cucurbitaceae</taxon>
        <taxon>Cucurbiteae</taxon>
        <taxon>Cucurbita</taxon>
    </lineage>
</organism>
<dbReference type="CDD" id="cd00776">
    <property type="entry name" value="AsxRS_core"/>
    <property type="match status" value="1"/>
</dbReference>
<feature type="region of interest" description="Disordered" evidence="12">
    <location>
        <begin position="1"/>
        <end position="26"/>
    </location>
</feature>
<evidence type="ECO:0000256" key="11">
    <source>
        <dbReference type="ARBA" id="ARBA00047904"/>
    </source>
</evidence>
<dbReference type="Pfam" id="PF01336">
    <property type="entry name" value="tRNA_anti-codon"/>
    <property type="match status" value="1"/>
</dbReference>
<dbReference type="EC" id="6.1.1.12" evidence="3"/>
<evidence type="ECO:0000256" key="7">
    <source>
        <dbReference type="ARBA" id="ARBA00022840"/>
    </source>
</evidence>
<feature type="non-terminal residue" evidence="14">
    <location>
        <position position="1"/>
    </location>
</feature>
<dbReference type="NCBIfam" id="TIGR00458">
    <property type="entry name" value="aspS_nondisc"/>
    <property type="match status" value="1"/>
</dbReference>
<comment type="caution">
    <text evidence="14">The sequence shown here is derived from an EMBL/GenBank/DDBJ whole genome shotgun (WGS) entry which is preliminary data.</text>
</comment>
<dbReference type="InterPro" id="IPR004365">
    <property type="entry name" value="NA-bd_OB_tRNA"/>
</dbReference>
<dbReference type="GO" id="GO:0005524">
    <property type="term" value="F:ATP binding"/>
    <property type="evidence" value="ECO:0007669"/>
    <property type="project" value="UniProtKB-KW"/>
</dbReference>
<dbReference type="GO" id="GO:0017101">
    <property type="term" value="C:aminoacyl-tRNA synthetase multienzyme complex"/>
    <property type="evidence" value="ECO:0007669"/>
    <property type="project" value="TreeGrafter"/>
</dbReference>
<feature type="domain" description="Aminoacyl-transfer RNA synthetases class-II family profile" evidence="13">
    <location>
        <begin position="240"/>
        <end position="537"/>
    </location>
</feature>
<dbReference type="GO" id="GO:0006422">
    <property type="term" value="P:aspartyl-tRNA aminoacylation"/>
    <property type="evidence" value="ECO:0007669"/>
    <property type="project" value="InterPro"/>
</dbReference>
<evidence type="ECO:0000256" key="3">
    <source>
        <dbReference type="ARBA" id="ARBA00012841"/>
    </source>
</evidence>
<dbReference type="AlphaFoldDB" id="A0AAV6N2G0"/>